<feature type="domain" description="DUF4476" evidence="2">
    <location>
        <begin position="76"/>
        <end position="166"/>
    </location>
</feature>
<evidence type="ECO:0000313" key="3">
    <source>
        <dbReference type="EMBL" id="OEE72199.1"/>
    </source>
</evidence>
<evidence type="ECO:0000313" key="4">
    <source>
        <dbReference type="Proteomes" id="UP000094165"/>
    </source>
</evidence>
<accession>A0A1E5CQN3</accession>
<proteinExistence type="predicted"/>
<dbReference type="Proteomes" id="UP000094165">
    <property type="component" value="Unassembled WGS sequence"/>
</dbReference>
<feature type="region of interest" description="Disordered" evidence="1">
    <location>
        <begin position="29"/>
        <end position="58"/>
    </location>
</feature>
<gene>
    <name evidence="3" type="ORF">A130_07450</name>
</gene>
<keyword evidence="4" id="KW-1185">Reference proteome</keyword>
<sequence length="174" mass="19250">MSNKFTNGIIAAGTIVMATVAVLQYTNSPDSTKVPADQIAPKDTNVTKQGNAKEQHPIPQSTLEEKTDQLVFVCDDYYQSLKAPIGTLSFSSDKDAAYKKLVPNLLTKECVNEAYSAANELSFSSDRDANYKLIYKKTLDLKEFDFAKEVIGELSFSSDRDEANKQLLESMTKT</sequence>
<protein>
    <recommendedName>
        <fullName evidence="2">DUF4476 domain-containing protein</fullName>
    </recommendedName>
</protein>
<name>A0A1E5CQN3_9VIBR</name>
<dbReference type="EMBL" id="AJYW02000274">
    <property type="protein sequence ID" value="OEE72199.1"/>
    <property type="molecule type" value="Genomic_DNA"/>
</dbReference>
<dbReference type="InterPro" id="IPR028011">
    <property type="entry name" value="DUF4476"/>
</dbReference>
<evidence type="ECO:0000256" key="1">
    <source>
        <dbReference type="SAM" id="MobiDB-lite"/>
    </source>
</evidence>
<organism evidence="3 4">
    <name type="scientific">Vibrio genomosp. F6 str. FF-238</name>
    <dbReference type="NCBI Taxonomy" id="1191298"/>
    <lineage>
        <taxon>Bacteria</taxon>
        <taxon>Pseudomonadati</taxon>
        <taxon>Pseudomonadota</taxon>
        <taxon>Gammaproteobacteria</taxon>
        <taxon>Vibrionales</taxon>
        <taxon>Vibrionaceae</taxon>
        <taxon>Vibrio</taxon>
    </lineage>
</organism>
<reference evidence="3 4" key="1">
    <citation type="journal article" date="2012" name="Science">
        <title>Ecological populations of bacteria act as socially cohesive units of antibiotic production and resistance.</title>
        <authorList>
            <person name="Cordero O.X."/>
            <person name="Wildschutte H."/>
            <person name="Kirkup B."/>
            <person name="Proehl S."/>
            <person name="Ngo L."/>
            <person name="Hussain F."/>
            <person name="Le Roux F."/>
            <person name="Mincer T."/>
            <person name="Polz M.F."/>
        </authorList>
    </citation>
    <scope>NUCLEOTIDE SEQUENCE [LARGE SCALE GENOMIC DNA]</scope>
    <source>
        <strain evidence="3 4">FF-238</strain>
    </source>
</reference>
<dbReference type="AlphaFoldDB" id="A0A1E5CQN3"/>
<comment type="caution">
    <text evidence="3">The sequence shown here is derived from an EMBL/GenBank/DDBJ whole genome shotgun (WGS) entry which is preliminary data.</text>
</comment>
<dbReference type="Pfam" id="PF14771">
    <property type="entry name" value="DUF4476"/>
    <property type="match status" value="1"/>
</dbReference>
<evidence type="ECO:0000259" key="2">
    <source>
        <dbReference type="Pfam" id="PF14771"/>
    </source>
</evidence>
<dbReference type="RefSeq" id="WP_017053842.1">
    <property type="nucleotide sequence ID" value="NZ_AJYW02000274.1"/>
</dbReference>